<dbReference type="GO" id="GO:0046872">
    <property type="term" value="F:metal ion binding"/>
    <property type="evidence" value="ECO:0007669"/>
    <property type="project" value="UniProtKB-KW"/>
</dbReference>
<dbReference type="InterPro" id="IPR036866">
    <property type="entry name" value="RibonucZ/Hydroxyglut_hydro"/>
</dbReference>
<accession>A0A8H7W2B9</accession>
<organism evidence="6 7">
    <name type="scientific">Cadophora malorum</name>
    <dbReference type="NCBI Taxonomy" id="108018"/>
    <lineage>
        <taxon>Eukaryota</taxon>
        <taxon>Fungi</taxon>
        <taxon>Dikarya</taxon>
        <taxon>Ascomycota</taxon>
        <taxon>Pezizomycotina</taxon>
        <taxon>Leotiomycetes</taxon>
        <taxon>Helotiales</taxon>
        <taxon>Ploettnerulaceae</taxon>
        <taxon>Cadophora</taxon>
    </lineage>
</organism>
<keyword evidence="3" id="KW-0378">Hydrolase</keyword>
<dbReference type="EMBL" id="JAFJYH010000259">
    <property type="protein sequence ID" value="KAG4414565.1"/>
    <property type="molecule type" value="Genomic_DNA"/>
</dbReference>
<evidence type="ECO:0000313" key="6">
    <source>
        <dbReference type="EMBL" id="KAG4414565.1"/>
    </source>
</evidence>
<dbReference type="Pfam" id="PF00753">
    <property type="entry name" value="Lactamase_B"/>
    <property type="match status" value="1"/>
</dbReference>
<dbReference type="PANTHER" id="PTHR42978">
    <property type="entry name" value="QUORUM-QUENCHING LACTONASE YTNP-RELATED-RELATED"/>
    <property type="match status" value="1"/>
</dbReference>
<dbReference type="OrthoDB" id="10250730at2759"/>
<feature type="domain" description="Metallo-beta-lactamase" evidence="5">
    <location>
        <begin position="50"/>
        <end position="170"/>
    </location>
</feature>
<keyword evidence="2" id="KW-0479">Metal-binding</keyword>
<reference evidence="6" key="1">
    <citation type="submission" date="2021-02" db="EMBL/GenBank/DDBJ databases">
        <title>Genome sequence Cadophora malorum strain M34.</title>
        <authorList>
            <person name="Stefanovic E."/>
            <person name="Vu D."/>
            <person name="Scully C."/>
            <person name="Dijksterhuis J."/>
            <person name="Roader J."/>
            <person name="Houbraken J."/>
        </authorList>
    </citation>
    <scope>NUCLEOTIDE SEQUENCE</scope>
    <source>
        <strain evidence="6">M34</strain>
    </source>
</reference>
<dbReference type="PANTHER" id="PTHR42978:SF5">
    <property type="entry name" value="METALLO-BETA-LACTAMASE DOMAIN-CONTAINING PROTEIN"/>
    <property type="match status" value="1"/>
</dbReference>
<evidence type="ECO:0000256" key="3">
    <source>
        <dbReference type="ARBA" id="ARBA00022801"/>
    </source>
</evidence>
<evidence type="ECO:0000256" key="2">
    <source>
        <dbReference type="ARBA" id="ARBA00022723"/>
    </source>
</evidence>
<proteinExistence type="inferred from homology"/>
<dbReference type="GO" id="GO:0016787">
    <property type="term" value="F:hydrolase activity"/>
    <property type="evidence" value="ECO:0007669"/>
    <property type="project" value="UniProtKB-KW"/>
</dbReference>
<gene>
    <name evidence="6" type="ORF">IFR04_012313</name>
</gene>
<dbReference type="InterPro" id="IPR001279">
    <property type="entry name" value="Metallo-B-lactamas"/>
</dbReference>
<dbReference type="SUPFAM" id="SSF56281">
    <property type="entry name" value="Metallo-hydrolase/oxidoreductase"/>
    <property type="match status" value="1"/>
</dbReference>
<dbReference type="CDD" id="cd07730">
    <property type="entry name" value="metallo-hydrolase-like_MBL-fold"/>
    <property type="match status" value="1"/>
</dbReference>
<keyword evidence="4" id="KW-0862">Zinc</keyword>
<comment type="similarity">
    <text evidence="1">Belongs to the metallo-beta-lactamase superfamily.</text>
</comment>
<comment type="caution">
    <text evidence="6">The sequence shown here is derived from an EMBL/GenBank/DDBJ whole genome shotgun (WGS) entry which is preliminary data.</text>
</comment>
<evidence type="ECO:0000259" key="5">
    <source>
        <dbReference type="Pfam" id="PF00753"/>
    </source>
</evidence>
<name>A0A8H7W2B9_9HELO</name>
<keyword evidence="7" id="KW-1185">Reference proteome</keyword>
<dbReference type="Gene3D" id="3.60.15.10">
    <property type="entry name" value="Ribonuclease Z/Hydroxyacylglutathione hydrolase-like"/>
    <property type="match status" value="1"/>
</dbReference>
<dbReference type="Proteomes" id="UP000664132">
    <property type="component" value="Unassembled WGS sequence"/>
</dbReference>
<protein>
    <recommendedName>
        <fullName evidence="5">Metallo-beta-lactamase domain-containing protein</fullName>
    </recommendedName>
</protein>
<dbReference type="AlphaFoldDB" id="A0A8H7W2B9"/>
<evidence type="ECO:0000256" key="1">
    <source>
        <dbReference type="ARBA" id="ARBA00007749"/>
    </source>
</evidence>
<evidence type="ECO:0000313" key="7">
    <source>
        <dbReference type="Proteomes" id="UP000664132"/>
    </source>
</evidence>
<evidence type="ECO:0000256" key="4">
    <source>
        <dbReference type="ARBA" id="ARBA00022833"/>
    </source>
</evidence>
<dbReference type="InterPro" id="IPR051013">
    <property type="entry name" value="MBL_superfamily_lactonases"/>
</dbReference>
<sequence>MAKSQLDLPAGTTTVRVRMVDTSCTLSIKAESFISPVLPRQQYLEVTDQCFLIEHEQSGSKLMFDLGVRKDYWNLPPVVLNRLSQGVAVRSLNVPRDVPELLAANGVALNEISAVVWSHYHWDHIGNMDLFPASTALLVGPGFKANDKVMPGYPENATSPVPSNSFTGRELIEINFDTTHLTIGGFRAHDYFSDGSFYLLDTPGHCKGHICALARTTAGEESSFVFLGGDICHSAGCFRPSTIFPLTNEDFRRYLCLGDCSSASKQELLSSDQTHSDGAAQREVDRPVYRISTAPSSAYLQVEAAQDSVEKLMAFDSLPAVLVLIAHDPSLPKYLPTLNENGSSDLNGWQKEHWKELCRWHFLESQSHDKVAQKEPGFWRDGTLWSDASHELAKSSAGVAGSGL</sequence>